<dbReference type="AlphaFoldDB" id="D4H478"/>
<dbReference type="OrthoDB" id="9776736at2"/>
<dbReference type="PANTHER" id="PTHR30121:SF6">
    <property type="entry name" value="SLR6007 PROTEIN"/>
    <property type="match status" value="1"/>
</dbReference>
<protein>
    <submittedName>
        <fullName evidence="2">DNA transfer in the process of conjugation and F pilus assembly protein</fullName>
    </submittedName>
</protein>
<accession>D4H478</accession>
<dbReference type="CDD" id="cd01127">
    <property type="entry name" value="TrwB_TraG_TraD_VirD4"/>
    <property type="match status" value="2"/>
</dbReference>
<evidence type="ECO:0000259" key="1">
    <source>
        <dbReference type="Pfam" id="PF12696"/>
    </source>
</evidence>
<keyword evidence="3" id="KW-1185">Reference proteome</keyword>
<gene>
    <name evidence="2" type="ordered locus">Dacet_0593</name>
</gene>
<organism evidence="2 3">
    <name type="scientific">Denitrovibrio acetiphilus (strain DSM 12809 / NBRC 114555 / N2460)</name>
    <dbReference type="NCBI Taxonomy" id="522772"/>
    <lineage>
        <taxon>Bacteria</taxon>
        <taxon>Pseudomonadati</taxon>
        <taxon>Deferribacterota</taxon>
        <taxon>Deferribacteres</taxon>
        <taxon>Deferribacterales</taxon>
        <taxon>Geovibrionaceae</taxon>
        <taxon>Denitrovibrio</taxon>
    </lineage>
</organism>
<dbReference type="InterPro" id="IPR027417">
    <property type="entry name" value="P-loop_NTPase"/>
</dbReference>
<proteinExistence type="predicted"/>
<dbReference type="eggNOG" id="COG3505">
    <property type="taxonomic scope" value="Bacteria"/>
</dbReference>
<dbReference type="Pfam" id="PF12696">
    <property type="entry name" value="TraG-D_C"/>
    <property type="match status" value="1"/>
</dbReference>
<dbReference type="InterPro" id="IPR051162">
    <property type="entry name" value="T4SS_component"/>
</dbReference>
<name>D4H478_DENA2</name>
<dbReference type="STRING" id="522772.Dacet_0593"/>
<dbReference type="SUPFAM" id="SSF52540">
    <property type="entry name" value="P-loop containing nucleoside triphosphate hydrolases"/>
    <property type="match status" value="1"/>
</dbReference>
<dbReference type="HOGENOM" id="CLU_043809_0_0_0"/>
<dbReference type="KEGG" id="dap:Dacet_0593"/>
<evidence type="ECO:0000313" key="2">
    <source>
        <dbReference type="EMBL" id="ADD67389.1"/>
    </source>
</evidence>
<dbReference type="PaxDb" id="522772-Dacet_0593"/>
<reference evidence="2 3" key="1">
    <citation type="journal article" date="2010" name="Stand. Genomic Sci.">
        <title>Complete genome sequence of Denitrovibrio acetiphilus type strain (N2460).</title>
        <authorList>
            <person name="Kiss H."/>
            <person name="Lang E."/>
            <person name="Lapidus A."/>
            <person name="Copeland A."/>
            <person name="Nolan M."/>
            <person name="Glavina Del Rio T."/>
            <person name="Chen F."/>
            <person name="Lucas S."/>
            <person name="Tice H."/>
            <person name="Cheng J.F."/>
            <person name="Han C."/>
            <person name="Goodwin L."/>
            <person name="Pitluck S."/>
            <person name="Liolios K."/>
            <person name="Pati A."/>
            <person name="Ivanova N."/>
            <person name="Mavromatis K."/>
            <person name="Chen A."/>
            <person name="Palaniappan K."/>
            <person name="Land M."/>
            <person name="Hauser L."/>
            <person name="Chang Y.J."/>
            <person name="Jeffries C.D."/>
            <person name="Detter J.C."/>
            <person name="Brettin T."/>
            <person name="Spring S."/>
            <person name="Rohde M."/>
            <person name="Goker M."/>
            <person name="Woyke T."/>
            <person name="Bristow J."/>
            <person name="Eisen J.A."/>
            <person name="Markowitz V."/>
            <person name="Hugenholtz P."/>
            <person name="Kyrpides N.C."/>
            <person name="Klenk H.P."/>
        </authorList>
    </citation>
    <scope>NUCLEOTIDE SEQUENCE [LARGE SCALE GENOMIC DNA]</scope>
    <source>
        <strain evidence="3">DSM 12809 / NBRC 114555 / N2460</strain>
    </source>
</reference>
<dbReference type="Proteomes" id="UP000002012">
    <property type="component" value="Chromosome"/>
</dbReference>
<evidence type="ECO:0000313" key="3">
    <source>
        <dbReference type="Proteomes" id="UP000002012"/>
    </source>
</evidence>
<feature type="domain" description="TraD/TraG TraM recognition site" evidence="1">
    <location>
        <begin position="288"/>
        <end position="400"/>
    </location>
</feature>
<dbReference type="InterPro" id="IPR032689">
    <property type="entry name" value="TraG-D_C"/>
</dbReference>
<sequence precursor="true">MKTILGTGMNIRGGRQQEIYMNDADRSGHFWCFGTTRVGKTRLLENMLEQDIRKGNSVVVIDPKGDIPLFSKIYQAAKEAGREDDLMLITPIFPEYSIKLNPLEYYYMPEELVGHLISGIEVGSEPFFYNVAYETSLMIVQAFMLLTEKAYGKRFNFNDVKDVVSHTDLTTLQRNVASLSSDNNDVIQLANDLQKIVDSGQDYYNKVSSSLRVALMELTSGNIGEILGKARGNPVIEKLENGKSVILVAQVGSLMTRKAAFTVGKVLLSMFQSYVGRIFSSGMKVDPPLEIFIDEAQNVLYYGIDDFFAKAGGANVHLHGLSQSVNQIYAMIGRDYGNSTLDNINNKLFMKVPDEETASYVCRHFGTHKQMLSMMSSAGIINVRENEDDILKPEDVLGLKKREFFMMNYDGGFFGSTLDTSEAYINIEYPRATV</sequence>
<dbReference type="InParanoid" id="D4H478"/>
<dbReference type="Gene3D" id="3.40.50.300">
    <property type="entry name" value="P-loop containing nucleotide triphosphate hydrolases"/>
    <property type="match status" value="2"/>
</dbReference>
<dbReference type="RefSeq" id="WP_013009933.1">
    <property type="nucleotide sequence ID" value="NC_013943.1"/>
</dbReference>
<dbReference type="PANTHER" id="PTHR30121">
    <property type="entry name" value="UNCHARACTERIZED PROTEIN YJGR-RELATED"/>
    <property type="match status" value="1"/>
</dbReference>
<dbReference type="EMBL" id="CP001968">
    <property type="protein sequence ID" value="ADD67389.1"/>
    <property type="molecule type" value="Genomic_DNA"/>
</dbReference>